<dbReference type="OrthoDB" id="9803913at2"/>
<dbReference type="AlphaFoldDB" id="A0A1H9DQW3"/>
<name>A0A1H9DQW3_FLAFI</name>
<keyword evidence="3" id="KW-1185">Reference proteome</keyword>
<proteinExistence type="predicted"/>
<dbReference type="InterPro" id="IPR013520">
    <property type="entry name" value="Ribonucl_H"/>
</dbReference>
<dbReference type="InterPro" id="IPR006054">
    <property type="entry name" value="DnaQ"/>
</dbReference>
<reference evidence="3" key="1">
    <citation type="submission" date="2016-10" db="EMBL/GenBank/DDBJ databases">
        <authorList>
            <person name="Varghese N."/>
            <person name="Submissions S."/>
        </authorList>
    </citation>
    <scope>NUCLEOTIDE SEQUENCE [LARGE SCALE GENOMIC DNA]</scope>
    <source>
        <strain evidence="3">DSM 15719</strain>
    </source>
</reference>
<dbReference type="GO" id="GO:0003677">
    <property type="term" value="F:DNA binding"/>
    <property type="evidence" value="ECO:0007669"/>
    <property type="project" value="InterPro"/>
</dbReference>
<dbReference type="InterPro" id="IPR012337">
    <property type="entry name" value="RNaseH-like_sf"/>
</dbReference>
<dbReference type="GO" id="GO:0003887">
    <property type="term" value="F:DNA-directed DNA polymerase activity"/>
    <property type="evidence" value="ECO:0007669"/>
    <property type="project" value="InterPro"/>
</dbReference>
<dbReference type="EMBL" id="FOFZ01000001">
    <property type="protein sequence ID" value="SEQ15088.1"/>
    <property type="molecule type" value="Genomic_DNA"/>
</dbReference>
<dbReference type="PANTHER" id="PTHR30231">
    <property type="entry name" value="DNA POLYMERASE III SUBUNIT EPSILON"/>
    <property type="match status" value="1"/>
</dbReference>
<dbReference type="GO" id="GO:0005829">
    <property type="term" value="C:cytosol"/>
    <property type="evidence" value="ECO:0007669"/>
    <property type="project" value="TreeGrafter"/>
</dbReference>
<dbReference type="Proteomes" id="UP000183658">
    <property type="component" value="Unassembled WGS sequence"/>
</dbReference>
<feature type="domain" description="Exonuclease" evidence="1">
    <location>
        <begin position="36"/>
        <end position="204"/>
    </location>
</feature>
<dbReference type="Pfam" id="PF00929">
    <property type="entry name" value="RNase_T"/>
    <property type="match status" value="1"/>
</dbReference>
<evidence type="ECO:0000313" key="2">
    <source>
        <dbReference type="EMBL" id="SEQ15088.1"/>
    </source>
</evidence>
<gene>
    <name evidence="2" type="ORF">SAMN05444355_101536</name>
</gene>
<accession>A0A1H9DQW3</accession>
<dbReference type="GO" id="GO:0045004">
    <property type="term" value="P:DNA replication proofreading"/>
    <property type="evidence" value="ECO:0007669"/>
    <property type="project" value="TreeGrafter"/>
</dbReference>
<dbReference type="CDD" id="cd06127">
    <property type="entry name" value="DEDDh"/>
    <property type="match status" value="1"/>
</dbReference>
<dbReference type="Gene3D" id="3.30.420.10">
    <property type="entry name" value="Ribonuclease H-like superfamily/Ribonuclease H"/>
    <property type="match status" value="1"/>
</dbReference>
<dbReference type="GO" id="GO:0008408">
    <property type="term" value="F:3'-5' exonuclease activity"/>
    <property type="evidence" value="ECO:0007669"/>
    <property type="project" value="TreeGrafter"/>
</dbReference>
<dbReference type="RefSeq" id="WP_074720888.1">
    <property type="nucleotide sequence ID" value="NZ_CBCRVS010000002.1"/>
</dbReference>
<evidence type="ECO:0000259" key="1">
    <source>
        <dbReference type="SMART" id="SM00479"/>
    </source>
</evidence>
<evidence type="ECO:0000313" key="3">
    <source>
        <dbReference type="Proteomes" id="UP000183658"/>
    </source>
</evidence>
<organism evidence="2 3">
    <name type="scientific">Flavobacterium frigoris</name>
    <dbReference type="NCBI Taxonomy" id="229204"/>
    <lineage>
        <taxon>Bacteria</taxon>
        <taxon>Pseudomonadati</taxon>
        <taxon>Bacteroidota</taxon>
        <taxon>Flavobacteriia</taxon>
        <taxon>Flavobacteriales</taxon>
        <taxon>Flavobacteriaceae</taxon>
        <taxon>Flavobacterium</taxon>
    </lineage>
</organism>
<sequence length="204" mass="23515">MKLFNWFKKDKKVYPEFWQSYLSCFDSKVKNNLEQRSVAFDTETTGLNYRTDVILSIGAVGIYENTISVSDYLELFLIQDIFKKETVAIHGILKEGKEEKITETEAVMQFLAFIKDAVLVGHHVSFDVKMINEALKRMGLGKLKNRSIDTDAIYQKFKGLQEDQHTGLDELCGIFKIQSSDRHTAIGDAYITALIFLRLKNKWK</sequence>
<dbReference type="NCBIfam" id="TIGR00573">
    <property type="entry name" value="dnaq"/>
    <property type="match status" value="1"/>
</dbReference>
<dbReference type="SMART" id="SM00479">
    <property type="entry name" value="EXOIII"/>
    <property type="match status" value="1"/>
</dbReference>
<protein>
    <submittedName>
        <fullName evidence="2">DNA polymerase-3 subunit epsilon</fullName>
    </submittedName>
</protein>
<dbReference type="PANTHER" id="PTHR30231:SF41">
    <property type="entry name" value="DNA POLYMERASE III SUBUNIT EPSILON"/>
    <property type="match status" value="1"/>
</dbReference>
<dbReference type="SUPFAM" id="SSF53098">
    <property type="entry name" value="Ribonuclease H-like"/>
    <property type="match status" value="1"/>
</dbReference>
<dbReference type="InterPro" id="IPR036397">
    <property type="entry name" value="RNaseH_sf"/>
</dbReference>